<evidence type="ECO:0000256" key="1">
    <source>
        <dbReference type="SAM" id="Phobius"/>
    </source>
</evidence>
<sequence length="160" mass="16313">MAGSGQAQAQRATVGWLGFATGAAALIATLVIFWAGPFAPQQPAGVTIGELAAEIARSAARSMAGQPQPEPVAHPRTVDDYLEIGAGVLAGLAIVLGVAALIRHERRAATVSGIALGGLAIGIQLFTYTVMLIVGALVISALIYTLRDVFSDIFGGLFDG</sequence>
<keyword evidence="1" id="KW-0472">Membrane</keyword>
<dbReference type="RefSeq" id="WP_269331224.1">
    <property type="nucleotide sequence ID" value="NZ_JAMZFT010000001.1"/>
</dbReference>
<keyword evidence="3" id="KW-1185">Reference proteome</keyword>
<gene>
    <name evidence="2" type="ORF">NJQ99_02535</name>
</gene>
<evidence type="ECO:0000313" key="3">
    <source>
        <dbReference type="Proteomes" id="UP001055804"/>
    </source>
</evidence>
<feature type="transmembrane region" description="Helical" evidence="1">
    <location>
        <begin position="84"/>
        <end position="102"/>
    </location>
</feature>
<keyword evidence="1" id="KW-1133">Transmembrane helix</keyword>
<feature type="transmembrane region" description="Helical" evidence="1">
    <location>
        <begin position="12"/>
        <end position="35"/>
    </location>
</feature>
<organism evidence="2 3">
    <name type="scientific">Futiania mangrovi</name>
    <dbReference type="NCBI Taxonomy" id="2959716"/>
    <lineage>
        <taxon>Bacteria</taxon>
        <taxon>Pseudomonadati</taxon>
        <taxon>Pseudomonadota</taxon>
        <taxon>Alphaproteobacteria</taxon>
        <taxon>Futianiales</taxon>
        <taxon>Futianiaceae</taxon>
        <taxon>Futiania</taxon>
    </lineage>
</organism>
<name>A0A9J6PCD0_9PROT</name>
<keyword evidence="1" id="KW-0812">Transmembrane</keyword>
<protein>
    <submittedName>
        <fullName evidence="2">Uncharacterized protein</fullName>
    </submittedName>
</protein>
<dbReference type="AlphaFoldDB" id="A0A9J6PCD0"/>
<accession>A0A9J6PCD0</accession>
<reference evidence="2" key="1">
    <citation type="submission" date="2022-06" db="EMBL/GenBank/DDBJ databases">
        <title>Isolation and Genomics of Futiania mangrovii gen. nov., sp. nov., a Rare and Metabolically-versatile member in the Class Alphaproteobacteria.</title>
        <authorList>
            <person name="Liu L."/>
            <person name="Huang W.-C."/>
            <person name="Pan J."/>
            <person name="Li J."/>
            <person name="Huang Y."/>
            <person name="Du H."/>
            <person name="Liu Y."/>
            <person name="Li M."/>
        </authorList>
    </citation>
    <scope>NUCLEOTIDE SEQUENCE</scope>
    <source>
        <strain evidence="2">FT118</strain>
    </source>
</reference>
<evidence type="ECO:0000313" key="2">
    <source>
        <dbReference type="EMBL" id="MCP1335275.1"/>
    </source>
</evidence>
<comment type="caution">
    <text evidence="2">The sequence shown here is derived from an EMBL/GenBank/DDBJ whole genome shotgun (WGS) entry which is preliminary data.</text>
</comment>
<proteinExistence type="predicted"/>
<dbReference type="Proteomes" id="UP001055804">
    <property type="component" value="Unassembled WGS sequence"/>
</dbReference>
<feature type="transmembrane region" description="Helical" evidence="1">
    <location>
        <begin position="114"/>
        <end position="144"/>
    </location>
</feature>
<dbReference type="EMBL" id="JAMZFT010000001">
    <property type="protein sequence ID" value="MCP1335275.1"/>
    <property type="molecule type" value="Genomic_DNA"/>
</dbReference>